<keyword evidence="2" id="KW-1185">Reference proteome</keyword>
<reference evidence="1 2" key="2">
    <citation type="journal article" date="2022" name="Mol. Biol. Evol.">
        <title>Comparative Genomics Reveals Insights into the Divergent Evolution of Astigmatic Mites and Household Pest Adaptations.</title>
        <authorList>
            <person name="Xiong Q."/>
            <person name="Wan A.T."/>
            <person name="Liu X."/>
            <person name="Fung C.S."/>
            <person name="Xiao X."/>
            <person name="Malainual N."/>
            <person name="Hou J."/>
            <person name="Wang L."/>
            <person name="Wang M."/>
            <person name="Yang K.Y."/>
            <person name="Cui Y."/>
            <person name="Leung E.L."/>
            <person name="Nong W."/>
            <person name="Shin S.K."/>
            <person name="Au S.W."/>
            <person name="Jeong K.Y."/>
            <person name="Chew F.T."/>
            <person name="Hui J.H."/>
            <person name="Leung T.F."/>
            <person name="Tungtrongchitr A."/>
            <person name="Zhong N."/>
            <person name="Liu Z."/>
            <person name="Tsui S.K."/>
        </authorList>
    </citation>
    <scope>NUCLEOTIDE SEQUENCE [LARGE SCALE GENOMIC DNA]</scope>
    <source>
        <strain evidence="1">Derp</strain>
    </source>
</reference>
<evidence type="ECO:0000313" key="2">
    <source>
        <dbReference type="Proteomes" id="UP000887458"/>
    </source>
</evidence>
<comment type="caution">
    <text evidence="1">The sequence shown here is derived from an EMBL/GenBank/DDBJ whole genome shotgun (WGS) entry which is preliminary data.</text>
</comment>
<accession>A0ABQ8J3I2</accession>
<organism evidence="1 2">
    <name type="scientific">Dermatophagoides pteronyssinus</name>
    <name type="common">European house dust mite</name>
    <dbReference type="NCBI Taxonomy" id="6956"/>
    <lineage>
        <taxon>Eukaryota</taxon>
        <taxon>Metazoa</taxon>
        <taxon>Ecdysozoa</taxon>
        <taxon>Arthropoda</taxon>
        <taxon>Chelicerata</taxon>
        <taxon>Arachnida</taxon>
        <taxon>Acari</taxon>
        <taxon>Acariformes</taxon>
        <taxon>Sarcoptiformes</taxon>
        <taxon>Astigmata</taxon>
        <taxon>Psoroptidia</taxon>
        <taxon>Analgoidea</taxon>
        <taxon>Pyroglyphidae</taxon>
        <taxon>Dermatophagoidinae</taxon>
        <taxon>Dermatophagoides</taxon>
    </lineage>
</organism>
<evidence type="ECO:0000313" key="1">
    <source>
        <dbReference type="EMBL" id="KAH9417125.1"/>
    </source>
</evidence>
<sequence>MILFFTQKRQLVKSVSLPKVQINLTITKWINHITTWQRQPAPALTINSGDYHHNHHLNE</sequence>
<dbReference type="Proteomes" id="UP000887458">
    <property type="component" value="Unassembled WGS sequence"/>
</dbReference>
<reference evidence="1 2" key="1">
    <citation type="journal article" date="2018" name="J. Allergy Clin. Immunol.">
        <title>High-quality assembly of Dermatophagoides pteronyssinus genome and transcriptome reveals a wide range of novel allergens.</title>
        <authorList>
            <person name="Liu X.Y."/>
            <person name="Yang K.Y."/>
            <person name="Wang M.Q."/>
            <person name="Kwok J.S."/>
            <person name="Zeng X."/>
            <person name="Yang Z."/>
            <person name="Xiao X.J."/>
            <person name="Lau C.P."/>
            <person name="Li Y."/>
            <person name="Huang Z.M."/>
            <person name="Ba J.G."/>
            <person name="Yim A.K."/>
            <person name="Ouyang C.Y."/>
            <person name="Ngai S.M."/>
            <person name="Chan T.F."/>
            <person name="Leung E.L."/>
            <person name="Liu L."/>
            <person name="Liu Z.G."/>
            <person name="Tsui S.K."/>
        </authorList>
    </citation>
    <scope>NUCLEOTIDE SEQUENCE [LARGE SCALE GENOMIC DNA]</scope>
    <source>
        <strain evidence="1">Derp</strain>
    </source>
</reference>
<dbReference type="EMBL" id="NJHN03000081">
    <property type="protein sequence ID" value="KAH9417125.1"/>
    <property type="molecule type" value="Genomic_DNA"/>
</dbReference>
<proteinExistence type="predicted"/>
<name>A0ABQ8J3I2_DERPT</name>
<gene>
    <name evidence="1" type="ORF">DERP_013295</name>
</gene>
<protein>
    <submittedName>
        <fullName evidence="1">Uncharacterized protein</fullName>
    </submittedName>
</protein>